<feature type="compositionally biased region" description="Low complexity" evidence="1">
    <location>
        <begin position="31"/>
        <end position="52"/>
    </location>
</feature>
<dbReference type="AlphaFoldDB" id="A0A2I2KPT0"/>
<name>A0A2I2KPT0_9ACTN</name>
<protein>
    <submittedName>
        <fullName evidence="2">Uncharacterized protein</fullName>
    </submittedName>
</protein>
<evidence type="ECO:0000313" key="2">
    <source>
        <dbReference type="EMBL" id="SNQ47646.1"/>
    </source>
</evidence>
<evidence type="ECO:0000313" key="3">
    <source>
        <dbReference type="Proteomes" id="UP000234331"/>
    </source>
</evidence>
<dbReference type="Proteomes" id="UP000234331">
    <property type="component" value="Unassembled WGS sequence"/>
</dbReference>
<sequence length="52" mass="5189">MSLGVHPHLCACHYRQADAAWPRIAGADRLAGPAAGPDATPAAPAAADTEPA</sequence>
<organism evidence="2 3">
    <name type="scientific">Frankia canadensis</name>
    <dbReference type="NCBI Taxonomy" id="1836972"/>
    <lineage>
        <taxon>Bacteria</taxon>
        <taxon>Bacillati</taxon>
        <taxon>Actinomycetota</taxon>
        <taxon>Actinomycetes</taxon>
        <taxon>Frankiales</taxon>
        <taxon>Frankiaceae</taxon>
        <taxon>Frankia</taxon>
    </lineage>
</organism>
<dbReference type="RefSeq" id="WP_165818334.1">
    <property type="nucleotide sequence ID" value="NZ_FZMO01000112.1"/>
</dbReference>
<feature type="region of interest" description="Disordered" evidence="1">
    <location>
        <begin position="29"/>
        <end position="52"/>
    </location>
</feature>
<dbReference type="EMBL" id="FZMO01000112">
    <property type="protein sequence ID" value="SNQ47646.1"/>
    <property type="molecule type" value="Genomic_DNA"/>
</dbReference>
<accession>A0A2I2KPT0</accession>
<gene>
    <name evidence="2" type="ORF">FRACA_20042</name>
</gene>
<keyword evidence="3" id="KW-1185">Reference proteome</keyword>
<reference evidence="2 3" key="1">
    <citation type="submission" date="2017-06" db="EMBL/GenBank/DDBJ databases">
        <authorList>
            <person name="Kim H.J."/>
            <person name="Triplett B.A."/>
        </authorList>
    </citation>
    <scope>NUCLEOTIDE SEQUENCE [LARGE SCALE GENOMIC DNA]</scope>
    <source>
        <strain evidence="2">FRACA_ARgP5</strain>
    </source>
</reference>
<evidence type="ECO:0000256" key="1">
    <source>
        <dbReference type="SAM" id="MobiDB-lite"/>
    </source>
</evidence>
<proteinExistence type="predicted"/>